<dbReference type="RefSeq" id="WP_043391392.1">
    <property type="nucleotide sequence ID" value="NZ_BAAARC010000008.1"/>
</dbReference>
<feature type="signal peptide" evidence="1">
    <location>
        <begin position="1"/>
        <end position="24"/>
    </location>
</feature>
<feature type="domain" description="DUF4333" evidence="2">
    <location>
        <begin position="22"/>
        <end position="92"/>
    </location>
</feature>
<sequence>MTNTTCQRLVLASAITVAVFGAAACSSGTPSVSKKDVESQIITKMTGADGKKADSVTCPENLAGQKGAEINCTMKVGDKTSTVNVTVTSIEGEQVKFDMVQTIDKDQVAKQISEELGQQFGTKPETLTCPENLKGTEGATLRCELKDSGQTYGVTVTVNKVDGSDVNYGFKVDDKPKS</sequence>
<accession>A0A0D1LFF0</accession>
<feature type="chain" id="PRO_5002243002" description="DUF4333 domain-containing protein" evidence="1">
    <location>
        <begin position="25"/>
        <end position="178"/>
    </location>
</feature>
<comment type="caution">
    <text evidence="3">The sequence shown here is derived from an EMBL/GenBank/DDBJ whole genome shotgun (WGS) entry which is preliminary data.</text>
</comment>
<reference evidence="3 4" key="1">
    <citation type="submission" date="2015-01" db="EMBL/GenBank/DDBJ databases">
        <title>Genome sequence of Mycobacterium llatzerense and Mycobacterium immunogenum recovered from brain abscess.</title>
        <authorList>
            <person name="Greninger A.L."/>
            <person name="Langelier C."/>
            <person name="Cunningham G."/>
            <person name="Chiu C.Y."/>
            <person name="Miller S."/>
        </authorList>
    </citation>
    <scope>NUCLEOTIDE SEQUENCE [LARGE SCALE GENOMIC DNA]</scope>
    <source>
        <strain evidence="3 4">CLUC14</strain>
    </source>
</reference>
<protein>
    <recommendedName>
        <fullName evidence="2">DUF4333 domain-containing protein</fullName>
    </recommendedName>
</protein>
<organism evidence="3 4">
    <name type="scientific">Mycolicibacterium llatzerense</name>
    <dbReference type="NCBI Taxonomy" id="280871"/>
    <lineage>
        <taxon>Bacteria</taxon>
        <taxon>Bacillati</taxon>
        <taxon>Actinomycetota</taxon>
        <taxon>Actinomycetes</taxon>
        <taxon>Mycobacteriales</taxon>
        <taxon>Mycobacteriaceae</taxon>
        <taxon>Mycolicibacterium</taxon>
    </lineage>
</organism>
<dbReference type="STRING" id="280871.TL10_22915"/>
<name>A0A0D1LFF0_9MYCO</name>
<dbReference type="AlphaFoldDB" id="A0A0D1LFF0"/>
<dbReference type="InterPro" id="IPR025637">
    <property type="entry name" value="DUF4333"/>
</dbReference>
<proteinExistence type="predicted"/>
<dbReference type="PATRIC" id="fig|280871.6.peg.4744"/>
<dbReference type="EMBL" id="JXST01000038">
    <property type="protein sequence ID" value="KIU14721.1"/>
    <property type="molecule type" value="Genomic_DNA"/>
</dbReference>
<dbReference type="Pfam" id="PF14230">
    <property type="entry name" value="DUF4333"/>
    <property type="match status" value="2"/>
</dbReference>
<dbReference type="OrthoDB" id="3568721at2"/>
<evidence type="ECO:0000313" key="3">
    <source>
        <dbReference type="EMBL" id="KIU14721.1"/>
    </source>
</evidence>
<evidence type="ECO:0000313" key="4">
    <source>
        <dbReference type="Proteomes" id="UP000032221"/>
    </source>
</evidence>
<dbReference type="Proteomes" id="UP000032221">
    <property type="component" value="Unassembled WGS sequence"/>
</dbReference>
<evidence type="ECO:0000259" key="2">
    <source>
        <dbReference type="Pfam" id="PF14230"/>
    </source>
</evidence>
<feature type="domain" description="DUF4333" evidence="2">
    <location>
        <begin position="101"/>
        <end position="163"/>
    </location>
</feature>
<keyword evidence="4" id="KW-1185">Reference proteome</keyword>
<evidence type="ECO:0000256" key="1">
    <source>
        <dbReference type="SAM" id="SignalP"/>
    </source>
</evidence>
<keyword evidence="1" id="KW-0732">Signal</keyword>
<gene>
    <name evidence="3" type="ORF">TL10_22915</name>
</gene>